<dbReference type="AlphaFoldDB" id="A0AAQ4D9K6"/>
<evidence type="ECO:0000313" key="5">
    <source>
        <dbReference type="Proteomes" id="UP001321473"/>
    </source>
</evidence>
<comment type="caution">
    <text evidence="4">The sequence shown here is derived from an EMBL/GenBank/DDBJ whole genome shotgun (WGS) entry which is preliminary data.</text>
</comment>
<reference evidence="4 5" key="1">
    <citation type="journal article" date="2023" name="Arcadia Sci">
        <title>De novo assembly of a long-read Amblyomma americanum tick genome.</title>
        <authorList>
            <person name="Chou S."/>
            <person name="Poskanzer K.E."/>
            <person name="Rollins M."/>
            <person name="Thuy-Boun P.S."/>
        </authorList>
    </citation>
    <scope>NUCLEOTIDE SEQUENCE [LARGE SCALE GENOMIC DNA]</scope>
    <source>
        <strain evidence="4">F_SG_1</strain>
        <tissue evidence="4">Salivary glands</tissue>
    </source>
</reference>
<organism evidence="4 5">
    <name type="scientific">Amblyomma americanum</name>
    <name type="common">Lone star tick</name>
    <dbReference type="NCBI Taxonomy" id="6943"/>
    <lineage>
        <taxon>Eukaryota</taxon>
        <taxon>Metazoa</taxon>
        <taxon>Ecdysozoa</taxon>
        <taxon>Arthropoda</taxon>
        <taxon>Chelicerata</taxon>
        <taxon>Arachnida</taxon>
        <taxon>Acari</taxon>
        <taxon>Parasitiformes</taxon>
        <taxon>Ixodida</taxon>
        <taxon>Ixodoidea</taxon>
        <taxon>Ixodidae</taxon>
        <taxon>Amblyomminae</taxon>
        <taxon>Amblyomma</taxon>
    </lineage>
</organism>
<evidence type="ECO:0000313" key="4">
    <source>
        <dbReference type="EMBL" id="KAK8759146.1"/>
    </source>
</evidence>
<evidence type="ECO:0000256" key="3">
    <source>
        <dbReference type="SAM" id="SignalP"/>
    </source>
</evidence>
<feature type="chain" id="PRO_5042980987" evidence="3">
    <location>
        <begin position="20"/>
        <end position="189"/>
    </location>
</feature>
<feature type="compositionally biased region" description="Polar residues" evidence="1">
    <location>
        <begin position="166"/>
        <end position="176"/>
    </location>
</feature>
<feature type="region of interest" description="Disordered" evidence="1">
    <location>
        <begin position="151"/>
        <end position="189"/>
    </location>
</feature>
<protein>
    <submittedName>
        <fullName evidence="4">Uncharacterized protein</fullName>
    </submittedName>
</protein>
<sequence length="189" mass="21588">MFVSLRFQLVVAIATVCEAKLGYDAIYDISDYSDRPDRLSRLCLHVFLQSVHFVMCLYWINAARHDYIPGMSFAYAAMVVRTCGNFIYTLTIACYEFFILPRTVVNVIKISSWIPTDLRVWYAIFWLVVEVYVLSRLHVYAKHLSEVAAEPPLESPLPETRDDQHVSPTDSSSNSPDEQRSPVASRAAK</sequence>
<evidence type="ECO:0000256" key="2">
    <source>
        <dbReference type="SAM" id="Phobius"/>
    </source>
</evidence>
<dbReference type="EMBL" id="JARKHS020033384">
    <property type="protein sequence ID" value="KAK8759146.1"/>
    <property type="molecule type" value="Genomic_DNA"/>
</dbReference>
<feature type="signal peptide" evidence="3">
    <location>
        <begin position="1"/>
        <end position="19"/>
    </location>
</feature>
<dbReference type="Proteomes" id="UP001321473">
    <property type="component" value="Unassembled WGS sequence"/>
</dbReference>
<proteinExistence type="predicted"/>
<feature type="transmembrane region" description="Helical" evidence="2">
    <location>
        <begin position="72"/>
        <end position="98"/>
    </location>
</feature>
<gene>
    <name evidence="4" type="ORF">V5799_003225</name>
</gene>
<accession>A0AAQ4D9K6</accession>
<keyword evidence="3" id="KW-0732">Signal</keyword>
<keyword evidence="2" id="KW-0472">Membrane</keyword>
<feature type="transmembrane region" description="Helical" evidence="2">
    <location>
        <begin position="39"/>
        <end position="60"/>
    </location>
</feature>
<evidence type="ECO:0000256" key="1">
    <source>
        <dbReference type="SAM" id="MobiDB-lite"/>
    </source>
</evidence>
<keyword evidence="5" id="KW-1185">Reference proteome</keyword>
<keyword evidence="2" id="KW-0812">Transmembrane</keyword>
<keyword evidence="2" id="KW-1133">Transmembrane helix</keyword>
<name>A0AAQ4D9K6_AMBAM</name>